<dbReference type="KEGG" id="str:Sterm_2721"/>
<evidence type="ECO:0000313" key="2">
    <source>
        <dbReference type="Proteomes" id="UP000000845"/>
    </source>
</evidence>
<dbReference type="Proteomes" id="UP000000845">
    <property type="component" value="Chromosome"/>
</dbReference>
<keyword evidence="2" id="KW-1185">Reference proteome</keyword>
<reference evidence="1 2" key="2">
    <citation type="journal article" date="2010" name="Stand. Genomic Sci.">
        <title>Complete genome sequence of Sebaldella termitidis type strain (NCTC 11300).</title>
        <authorList>
            <person name="Harmon-Smith M."/>
            <person name="Celia L."/>
            <person name="Chertkov O."/>
            <person name="Lapidus A."/>
            <person name="Copeland A."/>
            <person name="Glavina Del Rio T."/>
            <person name="Nolan M."/>
            <person name="Lucas S."/>
            <person name="Tice H."/>
            <person name="Cheng J.F."/>
            <person name="Han C."/>
            <person name="Detter J.C."/>
            <person name="Bruce D."/>
            <person name="Goodwin L."/>
            <person name="Pitluck S."/>
            <person name="Pati A."/>
            <person name="Liolios K."/>
            <person name="Ivanova N."/>
            <person name="Mavromatis K."/>
            <person name="Mikhailova N."/>
            <person name="Chen A."/>
            <person name="Palaniappan K."/>
            <person name="Land M."/>
            <person name="Hauser L."/>
            <person name="Chang Y.J."/>
            <person name="Jeffries C.D."/>
            <person name="Brettin T."/>
            <person name="Goker M."/>
            <person name="Beck B."/>
            <person name="Bristow J."/>
            <person name="Eisen J.A."/>
            <person name="Markowitz V."/>
            <person name="Hugenholtz P."/>
            <person name="Kyrpides N.C."/>
            <person name="Klenk H.P."/>
            <person name="Chen F."/>
        </authorList>
    </citation>
    <scope>NUCLEOTIDE SEQUENCE [LARGE SCALE GENOMIC DNA]</scope>
    <source>
        <strain evidence="2">ATCC 33386 / NCTC 11300</strain>
    </source>
</reference>
<protein>
    <recommendedName>
        <fullName evidence="3">HEPN domain-containing protein</fullName>
    </recommendedName>
</protein>
<evidence type="ECO:0008006" key="3">
    <source>
        <dbReference type="Google" id="ProtNLM"/>
    </source>
</evidence>
<dbReference type="RefSeq" id="WP_012862160.1">
    <property type="nucleotide sequence ID" value="NC_013517.1"/>
</dbReference>
<dbReference type="AlphaFoldDB" id="D1AMJ2"/>
<accession>D1AMJ2</accession>
<dbReference type="HOGENOM" id="CLU_2048118_0_0_0"/>
<gene>
    <name evidence="1" type="ordered locus">Sterm_2721</name>
</gene>
<proteinExistence type="predicted"/>
<evidence type="ECO:0000313" key="1">
    <source>
        <dbReference type="EMBL" id="ACZ09566.1"/>
    </source>
</evidence>
<sequence>MDKELITYIFQTVSECNTFLECALRNKNDRMISMQFSNQAFFCIKQLQNLVYSNDLSTAHFNSYYQYFLFLNQALLENTLDNQQLTREYGILKSKCKDFEDNLNFIVKQDITASENMFFI</sequence>
<organism evidence="1 2">
    <name type="scientific">Sebaldella termitidis (strain ATCC 33386 / NCTC 11300)</name>
    <dbReference type="NCBI Taxonomy" id="526218"/>
    <lineage>
        <taxon>Bacteria</taxon>
        <taxon>Fusobacteriati</taxon>
        <taxon>Fusobacteriota</taxon>
        <taxon>Fusobacteriia</taxon>
        <taxon>Fusobacteriales</taxon>
        <taxon>Leptotrichiaceae</taxon>
        <taxon>Sebaldella</taxon>
    </lineage>
</organism>
<dbReference type="EMBL" id="CP001739">
    <property type="protein sequence ID" value="ACZ09566.1"/>
    <property type="molecule type" value="Genomic_DNA"/>
</dbReference>
<reference evidence="2" key="1">
    <citation type="submission" date="2009-09" db="EMBL/GenBank/DDBJ databases">
        <title>The complete chromosome of Sebaldella termitidis ATCC 33386.</title>
        <authorList>
            <consortium name="US DOE Joint Genome Institute (JGI-PGF)"/>
            <person name="Lucas S."/>
            <person name="Copeland A."/>
            <person name="Lapidus A."/>
            <person name="Glavina del Rio T."/>
            <person name="Dalin E."/>
            <person name="Tice H."/>
            <person name="Bruce D."/>
            <person name="Goodwin L."/>
            <person name="Pitluck S."/>
            <person name="Kyrpides N."/>
            <person name="Mavromatis K."/>
            <person name="Ivanova N."/>
            <person name="Mikhailova N."/>
            <person name="Sims D."/>
            <person name="Meincke L."/>
            <person name="Brettin T."/>
            <person name="Detter J.C."/>
            <person name="Han C."/>
            <person name="Larimer F."/>
            <person name="Land M."/>
            <person name="Hauser L."/>
            <person name="Markowitz V."/>
            <person name="Cheng J.F."/>
            <person name="Hugenholtz P."/>
            <person name="Woyke T."/>
            <person name="Wu D."/>
            <person name="Eisen J.A."/>
        </authorList>
    </citation>
    <scope>NUCLEOTIDE SEQUENCE [LARGE SCALE GENOMIC DNA]</scope>
    <source>
        <strain evidence="2">ATCC 33386 / NCTC 11300</strain>
    </source>
</reference>
<name>D1AMJ2_SEBTE</name>